<keyword evidence="4" id="KW-0443">Lipid metabolism</keyword>
<comment type="caution">
    <text evidence="11">The sequence shown here is derived from an EMBL/GenBank/DDBJ whole genome shotgun (WGS) entry which is preliminary data.</text>
</comment>
<evidence type="ECO:0000256" key="2">
    <source>
        <dbReference type="ARBA" id="ARBA00011881"/>
    </source>
</evidence>
<feature type="compositionally biased region" description="Low complexity" evidence="8">
    <location>
        <begin position="64"/>
        <end position="78"/>
    </location>
</feature>
<evidence type="ECO:0000256" key="6">
    <source>
        <dbReference type="ARBA" id="ARBA00071120"/>
    </source>
</evidence>
<evidence type="ECO:0000259" key="10">
    <source>
        <dbReference type="Pfam" id="PF13622"/>
    </source>
</evidence>
<organism evidence="11 12">
    <name type="scientific">Murinocardiopsis flavida</name>
    <dbReference type="NCBI Taxonomy" id="645275"/>
    <lineage>
        <taxon>Bacteria</taxon>
        <taxon>Bacillati</taxon>
        <taxon>Actinomycetota</taxon>
        <taxon>Actinomycetes</taxon>
        <taxon>Streptosporangiales</taxon>
        <taxon>Nocardiopsidaceae</taxon>
        <taxon>Murinocardiopsis</taxon>
    </lineage>
</organism>
<dbReference type="SUPFAM" id="SSF54637">
    <property type="entry name" value="Thioesterase/thiol ester dehydrase-isomerase"/>
    <property type="match status" value="2"/>
</dbReference>
<dbReference type="InterPro" id="IPR029069">
    <property type="entry name" value="HotDog_dom_sf"/>
</dbReference>
<evidence type="ECO:0000256" key="4">
    <source>
        <dbReference type="ARBA" id="ARBA00023098"/>
    </source>
</evidence>
<feature type="domain" description="Acyl-CoA thioesterase-like N-terminal HotDog" evidence="10">
    <location>
        <begin position="40"/>
        <end position="142"/>
    </location>
</feature>
<comment type="similarity">
    <text evidence="1">Belongs to the C/M/P thioester hydrolase family.</text>
</comment>
<feature type="domain" description="Acyl-CoA thioesterase 2 C-terminal" evidence="9">
    <location>
        <begin position="209"/>
        <end position="311"/>
    </location>
</feature>
<evidence type="ECO:0000259" key="9">
    <source>
        <dbReference type="Pfam" id="PF02551"/>
    </source>
</evidence>
<dbReference type="InterPro" id="IPR049449">
    <property type="entry name" value="TesB_ACOT8-like_N"/>
</dbReference>
<dbReference type="InterPro" id="IPR003703">
    <property type="entry name" value="Acyl_CoA_thio"/>
</dbReference>
<name>A0A2P8DJJ0_9ACTN</name>
<dbReference type="GO" id="GO:0009062">
    <property type="term" value="P:fatty acid catabolic process"/>
    <property type="evidence" value="ECO:0007669"/>
    <property type="project" value="TreeGrafter"/>
</dbReference>
<proteinExistence type="inferred from homology"/>
<sequence>MTAERDPAGQSLPELLDILDLEQIEVNIFRGRSPDGGPQRIFGGQVAGQALVAAGRTVPPPAGTPAADTPAAESPAASGARQPVSPERHVHSLHAYFIRPGDPSVPIVYDVDRVRDGRSFTTRRVTAIQHGKAIFTLSASFHHTEPGLTHQVPMPENVPDPETLPSTRDRLLAAFGKVPRFASWHPIEMRPVGPLSFEVENDPALRTTQNLVWLKVGGTLPDDPLLHVCLMTYASDLTLLDTVLLAHGRSWAGISMASLDHAMWFHRPFRADEWLLYAQETPTAGGARGLARGLVFTRGGDLVCSVVQEGLIRSVGGGS</sequence>
<evidence type="ECO:0000256" key="5">
    <source>
        <dbReference type="ARBA" id="ARBA00050943"/>
    </source>
</evidence>
<protein>
    <recommendedName>
        <fullName evidence="6">Acyl-CoA thioesterase 2</fullName>
    </recommendedName>
    <alternativeName>
        <fullName evidence="7">Thioesterase II</fullName>
    </alternativeName>
</protein>
<dbReference type="Pfam" id="PF02551">
    <property type="entry name" value="Acyl_CoA_thio"/>
    <property type="match status" value="1"/>
</dbReference>
<dbReference type="EMBL" id="PYGA01000008">
    <property type="protein sequence ID" value="PSK97385.1"/>
    <property type="molecule type" value="Genomic_DNA"/>
</dbReference>
<comment type="subunit">
    <text evidence="2">Homotetramer.</text>
</comment>
<dbReference type="GO" id="GO:0047617">
    <property type="term" value="F:fatty acyl-CoA hydrolase activity"/>
    <property type="evidence" value="ECO:0007669"/>
    <property type="project" value="UniProtKB-EC"/>
</dbReference>
<keyword evidence="3" id="KW-0378">Hydrolase</keyword>
<dbReference type="InterPro" id="IPR042171">
    <property type="entry name" value="Acyl-CoA_hotdog"/>
</dbReference>
<dbReference type="AlphaFoldDB" id="A0A2P8DJJ0"/>
<evidence type="ECO:0000313" key="12">
    <source>
        <dbReference type="Proteomes" id="UP000240542"/>
    </source>
</evidence>
<keyword evidence="12" id="KW-1185">Reference proteome</keyword>
<comment type="catalytic activity">
    <reaction evidence="5">
        <text>a fatty acyl-CoA + H2O = a fatty acid + CoA + H(+)</text>
        <dbReference type="Rhea" id="RHEA:16781"/>
        <dbReference type="ChEBI" id="CHEBI:15377"/>
        <dbReference type="ChEBI" id="CHEBI:15378"/>
        <dbReference type="ChEBI" id="CHEBI:28868"/>
        <dbReference type="ChEBI" id="CHEBI:57287"/>
        <dbReference type="ChEBI" id="CHEBI:77636"/>
        <dbReference type="EC" id="3.1.2.20"/>
    </reaction>
    <physiologicalReaction direction="left-to-right" evidence="5">
        <dbReference type="Rhea" id="RHEA:16782"/>
    </physiologicalReaction>
</comment>
<dbReference type="GO" id="GO:0006637">
    <property type="term" value="P:acyl-CoA metabolic process"/>
    <property type="evidence" value="ECO:0007669"/>
    <property type="project" value="InterPro"/>
</dbReference>
<evidence type="ECO:0000256" key="8">
    <source>
        <dbReference type="SAM" id="MobiDB-lite"/>
    </source>
</evidence>
<dbReference type="Proteomes" id="UP000240542">
    <property type="component" value="Unassembled WGS sequence"/>
</dbReference>
<reference evidence="11 12" key="1">
    <citation type="submission" date="2018-03" db="EMBL/GenBank/DDBJ databases">
        <title>Genomic Encyclopedia of Archaeal and Bacterial Type Strains, Phase II (KMG-II): from individual species to whole genera.</title>
        <authorList>
            <person name="Goeker M."/>
        </authorList>
    </citation>
    <scope>NUCLEOTIDE SEQUENCE [LARGE SCALE GENOMIC DNA]</scope>
    <source>
        <strain evidence="11 12">DSM 45312</strain>
    </source>
</reference>
<dbReference type="PANTHER" id="PTHR11066">
    <property type="entry name" value="ACYL-COA THIOESTERASE"/>
    <property type="match status" value="1"/>
</dbReference>
<dbReference type="PANTHER" id="PTHR11066:SF34">
    <property type="entry name" value="ACYL-COENZYME A THIOESTERASE 8"/>
    <property type="match status" value="1"/>
</dbReference>
<evidence type="ECO:0000256" key="1">
    <source>
        <dbReference type="ARBA" id="ARBA00006538"/>
    </source>
</evidence>
<evidence type="ECO:0000313" key="11">
    <source>
        <dbReference type="EMBL" id="PSK97385.1"/>
    </source>
</evidence>
<dbReference type="CDD" id="cd03444">
    <property type="entry name" value="Thioesterase_II_repeat1"/>
    <property type="match status" value="1"/>
</dbReference>
<gene>
    <name evidence="11" type="ORF">CLV63_108103</name>
</gene>
<dbReference type="CDD" id="cd03445">
    <property type="entry name" value="Thioesterase_II_repeat2"/>
    <property type="match status" value="1"/>
</dbReference>
<dbReference type="Pfam" id="PF13622">
    <property type="entry name" value="4HBT_3"/>
    <property type="match status" value="1"/>
</dbReference>
<dbReference type="FunFam" id="2.40.160.210:FF:000001">
    <property type="entry name" value="Acyl-CoA thioesterase II"/>
    <property type="match status" value="1"/>
</dbReference>
<dbReference type="RefSeq" id="WP_245928780.1">
    <property type="nucleotide sequence ID" value="NZ_PYGA01000008.1"/>
</dbReference>
<accession>A0A2P8DJJ0</accession>
<dbReference type="InterPro" id="IPR025652">
    <property type="entry name" value="TesB_C"/>
</dbReference>
<evidence type="ECO:0000256" key="3">
    <source>
        <dbReference type="ARBA" id="ARBA00022801"/>
    </source>
</evidence>
<evidence type="ECO:0000256" key="7">
    <source>
        <dbReference type="ARBA" id="ARBA00079653"/>
    </source>
</evidence>
<dbReference type="Gene3D" id="2.40.160.210">
    <property type="entry name" value="Acyl-CoA thioesterase, double hotdog domain"/>
    <property type="match status" value="1"/>
</dbReference>
<feature type="region of interest" description="Disordered" evidence="8">
    <location>
        <begin position="55"/>
        <end position="86"/>
    </location>
</feature>